<dbReference type="NCBIfam" id="TIGR03177">
    <property type="entry name" value="pilus_cpaB"/>
    <property type="match status" value="1"/>
</dbReference>
<feature type="compositionally biased region" description="Basic and acidic residues" evidence="1">
    <location>
        <begin position="204"/>
        <end position="219"/>
    </location>
</feature>
<dbReference type="RefSeq" id="WP_102895502.1">
    <property type="nucleotide sequence ID" value="NZ_JAMOHU010000024.1"/>
</dbReference>
<accession>A0A2N8STK7</accession>
<evidence type="ECO:0000313" key="4">
    <source>
        <dbReference type="Proteomes" id="UP000236023"/>
    </source>
</evidence>
<dbReference type="InterPro" id="IPR013974">
    <property type="entry name" value="SAF"/>
</dbReference>
<name>A0A2N8STK7_STUST</name>
<evidence type="ECO:0000313" key="3">
    <source>
        <dbReference type="EMBL" id="PNG05820.1"/>
    </source>
</evidence>
<feature type="region of interest" description="Disordered" evidence="1">
    <location>
        <begin position="199"/>
        <end position="219"/>
    </location>
</feature>
<organism evidence="3 4">
    <name type="scientific">Stutzerimonas stutzeri</name>
    <name type="common">Pseudomonas stutzeri</name>
    <dbReference type="NCBI Taxonomy" id="316"/>
    <lineage>
        <taxon>Bacteria</taxon>
        <taxon>Pseudomonadati</taxon>
        <taxon>Pseudomonadota</taxon>
        <taxon>Gammaproteobacteria</taxon>
        <taxon>Pseudomonadales</taxon>
        <taxon>Pseudomonadaceae</taxon>
        <taxon>Stutzerimonas</taxon>
    </lineage>
</organism>
<dbReference type="SMART" id="SM00858">
    <property type="entry name" value="SAF"/>
    <property type="match status" value="1"/>
</dbReference>
<reference evidence="3 4" key="1">
    <citation type="submission" date="2018-01" db="EMBL/GenBank/DDBJ databases">
        <title>Denitrification phenotypes of diverse strains of Pseudomonas stutzeri.</title>
        <authorList>
            <person name="Milligan D.A."/>
            <person name="Bergaust L."/>
            <person name="Bakken L.R."/>
            <person name="Frostegard A."/>
        </authorList>
    </citation>
    <scope>NUCLEOTIDE SEQUENCE [LARGE SCALE GENOMIC DNA]</scope>
    <source>
        <strain evidence="3 4">24a75</strain>
    </source>
</reference>
<dbReference type="EMBL" id="POUT01000014">
    <property type="protein sequence ID" value="PNG05820.1"/>
    <property type="molecule type" value="Genomic_DNA"/>
</dbReference>
<dbReference type="Pfam" id="PF08666">
    <property type="entry name" value="SAF"/>
    <property type="match status" value="1"/>
</dbReference>
<gene>
    <name evidence="3" type="primary">cpaB</name>
    <name evidence="3" type="ORF">CXK94_19160</name>
</gene>
<sequence length="318" mass="34959">MSSRFTLLLAGILLVGALVAGYWGVRLSRQSEPAPLQPQLEPPALADVTQIPERVEARLEEERRNPVVVLARDLKPLVPIVAEDLAVEHLRIAPPGSFARVEELLGRTLWRELPAGSMLNAASFEMGGPLARMIRPQERALAIAVDDVVGGGGHLAPGDYVDVMLYLRESEKNRDQTAQVVIPALRVLSFGEALGATNTGEPAVRAEREEDKEQRVTRRKEPARTAVLAVPEQLLSRFLLASQVGVLRLAVRSADEHLLADYYAGAPLASDVEELKRQLFQFEKLALRQARQPQSGLVRPRAMAVQVYRGTDVSRQTP</sequence>
<protein>
    <submittedName>
        <fullName evidence="3">Flp pilus assembly protein CpaB</fullName>
    </submittedName>
</protein>
<evidence type="ECO:0000256" key="1">
    <source>
        <dbReference type="SAM" id="MobiDB-lite"/>
    </source>
</evidence>
<dbReference type="InterPro" id="IPR017592">
    <property type="entry name" value="Pilus_assmbl_Flp-typ_CpaB"/>
</dbReference>
<dbReference type="CDD" id="cd11614">
    <property type="entry name" value="SAF_CpaB_FlgA_like"/>
    <property type="match status" value="1"/>
</dbReference>
<feature type="domain" description="SAF" evidence="2">
    <location>
        <begin position="65"/>
        <end position="125"/>
    </location>
</feature>
<proteinExistence type="predicted"/>
<dbReference type="InterPro" id="IPR031571">
    <property type="entry name" value="RcpC_dom"/>
</dbReference>
<dbReference type="Proteomes" id="UP000236023">
    <property type="component" value="Unassembled WGS sequence"/>
</dbReference>
<comment type="caution">
    <text evidence="3">The sequence shown here is derived from an EMBL/GenBank/DDBJ whole genome shotgun (WGS) entry which is preliminary data.</text>
</comment>
<dbReference type="AlphaFoldDB" id="A0A2N8STK7"/>
<evidence type="ECO:0000259" key="2">
    <source>
        <dbReference type="SMART" id="SM00858"/>
    </source>
</evidence>
<dbReference type="Pfam" id="PF16976">
    <property type="entry name" value="RcpC"/>
    <property type="match status" value="1"/>
</dbReference>